<feature type="transmembrane region" description="Helical" evidence="7">
    <location>
        <begin position="274"/>
        <end position="294"/>
    </location>
</feature>
<dbReference type="AlphaFoldDB" id="A0A1Q9E5J5"/>
<evidence type="ECO:0000256" key="2">
    <source>
        <dbReference type="ARBA" id="ARBA00022448"/>
    </source>
</evidence>
<dbReference type="OrthoDB" id="419948at2759"/>
<reference evidence="9 10" key="1">
    <citation type="submission" date="2016-02" db="EMBL/GenBank/DDBJ databases">
        <title>Genome analysis of coral dinoflagellate symbionts highlights evolutionary adaptations to a symbiotic lifestyle.</title>
        <authorList>
            <person name="Aranda M."/>
            <person name="Li Y."/>
            <person name="Liew Y.J."/>
            <person name="Baumgarten S."/>
            <person name="Simakov O."/>
            <person name="Wilson M."/>
            <person name="Piel J."/>
            <person name="Ashoor H."/>
            <person name="Bougouffa S."/>
            <person name="Bajic V.B."/>
            <person name="Ryu T."/>
            <person name="Ravasi T."/>
            <person name="Bayer T."/>
            <person name="Micklem G."/>
            <person name="Kim H."/>
            <person name="Bhak J."/>
            <person name="Lajeunesse T.C."/>
            <person name="Voolstra C.R."/>
        </authorList>
    </citation>
    <scope>NUCLEOTIDE SEQUENCE [LARGE SCALE GENOMIC DNA]</scope>
    <source>
        <strain evidence="9 10">CCMP2467</strain>
    </source>
</reference>
<dbReference type="SUPFAM" id="SSF103473">
    <property type="entry name" value="MFS general substrate transporter"/>
    <property type="match status" value="1"/>
</dbReference>
<comment type="caution">
    <text evidence="9">The sequence shown here is derived from an EMBL/GenBank/DDBJ whole genome shotgun (WGS) entry which is preliminary data.</text>
</comment>
<feature type="chain" id="PRO_5013181067" evidence="8">
    <location>
        <begin position="23"/>
        <end position="483"/>
    </location>
</feature>
<dbReference type="InterPro" id="IPR036259">
    <property type="entry name" value="MFS_trans_sf"/>
</dbReference>
<dbReference type="EMBL" id="LSRX01000257">
    <property type="protein sequence ID" value="OLQ02696.1"/>
    <property type="molecule type" value="Genomic_DNA"/>
</dbReference>
<dbReference type="InterPro" id="IPR011701">
    <property type="entry name" value="MFS"/>
</dbReference>
<keyword evidence="2" id="KW-0813">Transport</keyword>
<protein>
    <submittedName>
        <fullName evidence="9">Uncharacterized protein</fullName>
    </submittedName>
</protein>
<accession>A0A1Q9E5J5</accession>
<feature type="transmembrane region" description="Helical" evidence="7">
    <location>
        <begin position="361"/>
        <end position="382"/>
    </location>
</feature>
<dbReference type="Gene3D" id="1.20.1250.20">
    <property type="entry name" value="MFS general substrate transporter like domains"/>
    <property type="match status" value="1"/>
</dbReference>
<feature type="transmembrane region" description="Helical" evidence="7">
    <location>
        <begin position="232"/>
        <end position="253"/>
    </location>
</feature>
<evidence type="ECO:0000256" key="7">
    <source>
        <dbReference type="SAM" id="Phobius"/>
    </source>
</evidence>
<feature type="transmembrane region" description="Helical" evidence="7">
    <location>
        <begin position="146"/>
        <end position="163"/>
    </location>
</feature>
<evidence type="ECO:0000313" key="10">
    <source>
        <dbReference type="Proteomes" id="UP000186817"/>
    </source>
</evidence>
<organism evidence="9 10">
    <name type="scientific">Symbiodinium microadriaticum</name>
    <name type="common">Dinoflagellate</name>
    <name type="synonym">Zooxanthella microadriatica</name>
    <dbReference type="NCBI Taxonomy" id="2951"/>
    <lineage>
        <taxon>Eukaryota</taxon>
        <taxon>Sar</taxon>
        <taxon>Alveolata</taxon>
        <taxon>Dinophyceae</taxon>
        <taxon>Suessiales</taxon>
        <taxon>Symbiodiniaceae</taxon>
        <taxon>Symbiodinium</taxon>
    </lineage>
</organism>
<evidence type="ECO:0000313" key="9">
    <source>
        <dbReference type="EMBL" id="OLQ02696.1"/>
    </source>
</evidence>
<dbReference type="GO" id="GO:0016020">
    <property type="term" value="C:membrane"/>
    <property type="evidence" value="ECO:0007669"/>
    <property type="project" value="UniProtKB-SubCell"/>
</dbReference>
<keyword evidence="8" id="KW-0732">Signal</keyword>
<keyword evidence="5 7" id="KW-0472">Membrane</keyword>
<feature type="transmembrane region" description="Helical" evidence="7">
    <location>
        <begin position="403"/>
        <end position="428"/>
    </location>
</feature>
<feature type="region of interest" description="Disordered" evidence="6">
    <location>
        <begin position="463"/>
        <end position="483"/>
    </location>
</feature>
<feature type="transmembrane region" description="Helical" evidence="7">
    <location>
        <begin position="208"/>
        <end position="226"/>
    </location>
</feature>
<proteinExistence type="predicted"/>
<gene>
    <name evidence="9" type="ORF">AK812_SmicGene14416</name>
</gene>
<keyword evidence="4 7" id="KW-1133">Transmembrane helix</keyword>
<evidence type="ECO:0000256" key="8">
    <source>
        <dbReference type="SAM" id="SignalP"/>
    </source>
</evidence>
<dbReference type="Proteomes" id="UP000186817">
    <property type="component" value="Unassembled WGS sequence"/>
</dbReference>
<dbReference type="PANTHER" id="PTHR23506:SF23">
    <property type="entry name" value="GH10249P"/>
    <property type="match status" value="1"/>
</dbReference>
<feature type="transmembrane region" description="Helical" evidence="7">
    <location>
        <begin position="335"/>
        <end position="355"/>
    </location>
</feature>
<name>A0A1Q9E5J5_SYMMI</name>
<dbReference type="InterPro" id="IPR050930">
    <property type="entry name" value="MFS_Vesicular_Transporter"/>
</dbReference>
<evidence type="ECO:0000256" key="6">
    <source>
        <dbReference type="SAM" id="MobiDB-lite"/>
    </source>
</evidence>
<feature type="signal peptide" evidence="8">
    <location>
        <begin position="1"/>
        <end position="22"/>
    </location>
</feature>
<sequence length="483" mass="52438">MFPFHPWPWQLSLLILAGSSVAEDLAWQDTLPSDEVHVSLLQLSLESDVRHWQNLTKEIFEIDGLTTQNEDSFVLIPFAAYMVVAPDWLLVSMVGCLDSVCTELPIAIFPLLAPDFMSVAALVAAKPLAQALTSPFSVRLVRSRELFFTQIGLALQISGLLIQALMCSFSFFCIARALQGIASALLIQASPLTTNRFEAAQSGIAVKFIYAGLVCGTPFGALTFSTEPFLPFLSLALAELVLLIAIWLSWGGLEEEKAAEPDTATFFDVMYDRVTLKPILLVSLLLMFTGALQTVTPRLLQEEYDFSVVMSGMAWMFQTWPSVFLVFALGPVARFIGFPLLMVGSLVVAGLAAMLAREGSLGVLILELFFSGVAAGCTNSVVPRMLEDVSKRRWGDEKKVFSIMNMFQQIGYVAGPILGATVMTYFGFQCRGMNQGSCAASSASASSPMPSCTPSSRRSLQRASARVCSGPVSPLQVAARQVE</sequence>
<evidence type="ECO:0000256" key="1">
    <source>
        <dbReference type="ARBA" id="ARBA00004141"/>
    </source>
</evidence>
<evidence type="ECO:0000256" key="4">
    <source>
        <dbReference type="ARBA" id="ARBA00022989"/>
    </source>
</evidence>
<dbReference type="GO" id="GO:0022857">
    <property type="term" value="F:transmembrane transporter activity"/>
    <property type="evidence" value="ECO:0007669"/>
    <property type="project" value="InterPro"/>
</dbReference>
<dbReference type="Pfam" id="PF07690">
    <property type="entry name" value="MFS_1"/>
    <property type="match status" value="1"/>
</dbReference>
<feature type="transmembrane region" description="Helical" evidence="7">
    <location>
        <begin position="306"/>
        <end position="328"/>
    </location>
</feature>
<keyword evidence="10" id="KW-1185">Reference proteome</keyword>
<dbReference type="PANTHER" id="PTHR23506">
    <property type="entry name" value="GH10249P"/>
    <property type="match status" value="1"/>
</dbReference>
<evidence type="ECO:0000256" key="5">
    <source>
        <dbReference type="ARBA" id="ARBA00023136"/>
    </source>
</evidence>
<keyword evidence="3 7" id="KW-0812">Transmembrane</keyword>
<evidence type="ECO:0000256" key="3">
    <source>
        <dbReference type="ARBA" id="ARBA00022692"/>
    </source>
</evidence>
<comment type="subcellular location">
    <subcellularLocation>
        <location evidence="1">Membrane</location>
        <topology evidence="1">Multi-pass membrane protein</topology>
    </subcellularLocation>
</comment>